<feature type="domain" description="EamA" evidence="6">
    <location>
        <begin position="172"/>
        <end position="303"/>
    </location>
</feature>
<dbReference type="KEGG" id="salo:EF888_10640"/>
<dbReference type="Proteomes" id="UP000245390">
    <property type="component" value="Unassembled WGS sequence"/>
</dbReference>
<proteinExistence type="predicted"/>
<protein>
    <submittedName>
        <fullName evidence="7">Drug/metabolite transporter (DMT)-like permease</fullName>
    </submittedName>
</protein>
<dbReference type="OrthoDB" id="8688375at2"/>
<feature type="transmembrane region" description="Helical" evidence="5">
    <location>
        <begin position="165"/>
        <end position="182"/>
    </location>
</feature>
<dbReference type="EMBL" id="QGGV01000003">
    <property type="protein sequence ID" value="PWK57249.1"/>
    <property type="molecule type" value="Genomic_DNA"/>
</dbReference>
<dbReference type="SUPFAM" id="SSF103481">
    <property type="entry name" value="Multidrug resistance efflux transporter EmrE"/>
    <property type="match status" value="2"/>
</dbReference>
<evidence type="ECO:0000256" key="1">
    <source>
        <dbReference type="ARBA" id="ARBA00004141"/>
    </source>
</evidence>
<feature type="domain" description="EamA" evidence="6">
    <location>
        <begin position="26"/>
        <end position="155"/>
    </location>
</feature>
<keyword evidence="8" id="KW-1185">Reference proteome</keyword>
<dbReference type="Pfam" id="PF00892">
    <property type="entry name" value="EamA"/>
    <property type="match status" value="2"/>
</dbReference>
<feature type="transmembrane region" description="Helical" evidence="5">
    <location>
        <begin position="194"/>
        <end position="217"/>
    </location>
</feature>
<feature type="transmembrane region" description="Helical" evidence="5">
    <location>
        <begin position="81"/>
        <end position="100"/>
    </location>
</feature>
<comment type="subcellular location">
    <subcellularLocation>
        <location evidence="1">Membrane</location>
        <topology evidence="1">Multi-pass membrane protein</topology>
    </subcellularLocation>
</comment>
<evidence type="ECO:0000256" key="3">
    <source>
        <dbReference type="ARBA" id="ARBA00022989"/>
    </source>
</evidence>
<evidence type="ECO:0000256" key="2">
    <source>
        <dbReference type="ARBA" id="ARBA00022692"/>
    </source>
</evidence>
<dbReference type="GO" id="GO:0016020">
    <property type="term" value="C:membrane"/>
    <property type="evidence" value="ECO:0007669"/>
    <property type="project" value="UniProtKB-SubCell"/>
</dbReference>
<feature type="transmembrane region" description="Helical" evidence="5">
    <location>
        <begin position="229"/>
        <end position="252"/>
    </location>
</feature>
<evidence type="ECO:0000256" key="5">
    <source>
        <dbReference type="SAM" id="Phobius"/>
    </source>
</evidence>
<reference evidence="7 8" key="1">
    <citation type="submission" date="2018-05" db="EMBL/GenBank/DDBJ databases">
        <title>Genomic Encyclopedia of Type Strains, Phase IV (KMG-IV): sequencing the most valuable type-strain genomes for metagenomic binning, comparative biology and taxonomic classification.</title>
        <authorList>
            <person name="Goeker M."/>
        </authorList>
    </citation>
    <scope>NUCLEOTIDE SEQUENCE [LARGE SCALE GENOMIC DNA]</scope>
    <source>
        <strain evidence="7 8">DSM 103371</strain>
    </source>
</reference>
<dbReference type="InterPro" id="IPR037185">
    <property type="entry name" value="EmrE-like"/>
</dbReference>
<evidence type="ECO:0000259" key="6">
    <source>
        <dbReference type="Pfam" id="PF00892"/>
    </source>
</evidence>
<gene>
    <name evidence="7" type="ORF">C8D95_103488</name>
</gene>
<feature type="transmembrane region" description="Helical" evidence="5">
    <location>
        <begin position="112"/>
        <end position="129"/>
    </location>
</feature>
<evidence type="ECO:0000256" key="4">
    <source>
        <dbReference type="ARBA" id="ARBA00023136"/>
    </source>
</evidence>
<dbReference type="PANTHER" id="PTHR32322">
    <property type="entry name" value="INNER MEMBRANE TRANSPORTER"/>
    <property type="match status" value="1"/>
</dbReference>
<keyword evidence="4 5" id="KW-0472">Membrane</keyword>
<accession>A0A316G8E7</accession>
<dbReference type="InterPro" id="IPR000620">
    <property type="entry name" value="EamA_dom"/>
</dbReference>
<feature type="transmembrane region" description="Helical" evidence="5">
    <location>
        <begin position="20"/>
        <end position="39"/>
    </location>
</feature>
<comment type="caution">
    <text evidence="7">The sequence shown here is derived from an EMBL/GenBank/DDBJ whole genome shotgun (WGS) entry which is preliminary data.</text>
</comment>
<feature type="transmembrane region" description="Helical" evidence="5">
    <location>
        <begin position="259"/>
        <end position="279"/>
    </location>
</feature>
<dbReference type="PANTHER" id="PTHR32322:SF9">
    <property type="entry name" value="AMINO-ACID METABOLITE EFFLUX PUMP-RELATED"/>
    <property type="match status" value="1"/>
</dbReference>
<feature type="transmembrane region" description="Helical" evidence="5">
    <location>
        <begin position="141"/>
        <end position="159"/>
    </location>
</feature>
<feature type="transmembrane region" description="Helical" evidence="5">
    <location>
        <begin position="51"/>
        <end position="74"/>
    </location>
</feature>
<keyword evidence="2 5" id="KW-0812">Transmembrane</keyword>
<sequence>MDHLAGGLRRRDRHVTGRTAGLYAALALMGAGWGLSQPLSKIAVGGGHGTLGLMVWQLVIAATLLTAVQAALGARLRTDRAALLVYAAVALTGTVIPNAFSFEAVRHLPSGLVSILLSLVPIFAFPLALALRTERYSPVRAAGLLLGLAGVLMIVGPEASLPDRAMIVFVPLALVAPFFYALEGNIVAKWGTAGLTPVGVLHGAVLLSLVLVVPMAFATGQWIDPRPPWGAPEAALVLSSVINIAVYTGYVWMVGRAGAVFAVQVSYLVTGFGVLWAMAILSETFSPWVWAAMAVMLLGTVLVQPKKAGASLLAAPDESGETRSDA</sequence>
<name>A0A316G8E7_9RHOB</name>
<dbReference type="AlphaFoldDB" id="A0A316G8E7"/>
<dbReference type="InterPro" id="IPR050638">
    <property type="entry name" value="AA-Vitamin_Transporters"/>
</dbReference>
<evidence type="ECO:0000313" key="8">
    <source>
        <dbReference type="Proteomes" id="UP000245390"/>
    </source>
</evidence>
<evidence type="ECO:0000313" key="7">
    <source>
        <dbReference type="EMBL" id="PWK57249.1"/>
    </source>
</evidence>
<organism evidence="7 8">
    <name type="scientific">Silicimonas algicola</name>
    <dbReference type="NCBI Taxonomy" id="1826607"/>
    <lineage>
        <taxon>Bacteria</taxon>
        <taxon>Pseudomonadati</taxon>
        <taxon>Pseudomonadota</taxon>
        <taxon>Alphaproteobacteria</taxon>
        <taxon>Rhodobacterales</taxon>
        <taxon>Paracoccaceae</taxon>
    </lineage>
</organism>
<keyword evidence="3 5" id="KW-1133">Transmembrane helix</keyword>
<feature type="transmembrane region" description="Helical" evidence="5">
    <location>
        <begin position="285"/>
        <end position="303"/>
    </location>
</feature>